<feature type="transmembrane region" description="Helical" evidence="1">
    <location>
        <begin position="161"/>
        <end position="179"/>
    </location>
</feature>
<dbReference type="InterPro" id="IPR009495">
    <property type="entry name" value="NrsF"/>
</dbReference>
<dbReference type="RefSeq" id="WP_377817657.1">
    <property type="nucleotide sequence ID" value="NZ_JBHSLU010000082.1"/>
</dbReference>
<protein>
    <submittedName>
        <fullName evidence="2">NrsF family protein</fullName>
    </submittedName>
</protein>
<feature type="transmembrane region" description="Helical" evidence="1">
    <location>
        <begin position="126"/>
        <end position="149"/>
    </location>
</feature>
<proteinExistence type="predicted"/>
<evidence type="ECO:0000313" key="3">
    <source>
        <dbReference type="Proteomes" id="UP001596060"/>
    </source>
</evidence>
<evidence type="ECO:0000313" key="2">
    <source>
        <dbReference type="EMBL" id="MFC5508067.1"/>
    </source>
</evidence>
<gene>
    <name evidence="2" type="ORF">ACFPN9_22765</name>
</gene>
<feature type="transmembrane region" description="Helical" evidence="1">
    <location>
        <begin position="90"/>
        <end position="111"/>
    </location>
</feature>
<name>A0ABW0P8J1_9HYPH</name>
<evidence type="ECO:0000256" key="1">
    <source>
        <dbReference type="SAM" id="Phobius"/>
    </source>
</evidence>
<feature type="transmembrane region" description="Helical" evidence="1">
    <location>
        <begin position="51"/>
        <end position="78"/>
    </location>
</feature>
<comment type="caution">
    <text evidence="2">The sequence shown here is derived from an EMBL/GenBank/DDBJ whole genome shotgun (WGS) entry which is preliminary data.</text>
</comment>
<dbReference type="EMBL" id="JBHSLU010000082">
    <property type="protein sequence ID" value="MFC5508067.1"/>
    <property type="molecule type" value="Genomic_DNA"/>
</dbReference>
<keyword evidence="3" id="KW-1185">Reference proteome</keyword>
<dbReference type="Proteomes" id="UP001596060">
    <property type="component" value="Unassembled WGS sequence"/>
</dbReference>
<feature type="transmembrane region" description="Helical" evidence="1">
    <location>
        <begin position="191"/>
        <end position="211"/>
    </location>
</feature>
<keyword evidence="1" id="KW-0472">Membrane</keyword>
<organism evidence="2 3">
    <name type="scientific">Bosea massiliensis</name>
    <dbReference type="NCBI Taxonomy" id="151419"/>
    <lineage>
        <taxon>Bacteria</taxon>
        <taxon>Pseudomonadati</taxon>
        <taxon>Pseudomonadota</taxon>
        <taxon>Alphaproteobacteria</taxon>
        <taxon>Hyphomicrobiales</taxon>
        <taxon>Boseaceae</taxon>
        <taxon>Bosea</taxon>
    </lineage>
</organism>
<feature type="transmembrane region" description="Helical" evidence="1">
    <location>
        <begin position="21"/>
        <end position="45"/>
    </location>
</feature>
<accession>A0ABW0P8J1</accession>
<reference evidence="3" key="1">
    <citation type="journal article" date="2019" name="Int. J. Syst. Evol. Microbiol.">
        <title>The Global Catalogue of Microorganisms (GCM) 10K type strain sequencing project: providing services to taxonomists for standard genome sequencing and annotation.</title>
        <authorList>
            <consortium name="The Broad Institute Genomics Platform"/>
            <consortium name="The Broad Institute Genome Sequencing Center for Infectious Disease"/>
            <person name="Wu L."/>
            <person name="Ma J."/>
        </authorList>
    </citation>
    <scope>NUCLEOTIDE SEQUENCE [LARGE SCALE GENOMIC DNA]</scope>
    <source>
        <strain evidence="3">CCUG 43117</strain>
    </source>
</reference>
<keyword evidence="1" id="KW-1133">Transmembrane helix</keyword>
<keyword evidence="1" id="KW-0812">Transmembrane</keyword>
<dbReference type="Pfam" id="PF06532">
    <property type="entry name" value="NrsF"/>
    <property type="match status" value="1"/>
</dbReference>
<sequence>MKTDDLVTLLASDAGPVARAGFARATGLTALAGLAACSAAVLWMFGPRLDLAAAVMTLPVLAKFALGASVAGLSLIAFQRSLRPGRAAGGLLGLVLLPVAAVLAWAIAVLATQPMPAWPALLLGRTWSACLVLVPLYALLPLAGLFALARRGAPVRPRLTGLAAGIGAAGLATVAYALHCPEDAVPFLATWYPLAMAVAGGLGALAGPRLLRW</sequence>